<protein>
    <submittedName>
        <fullName evidence="2">Rhodanese-like</fullName>
    </submittedName>
</protein>
<name>Q21V84_ALBFT</name>
<dbReference type="InterPro" id="IPR052204">
    <property type="entry name" value="PpiC/parvulin_rotamase"/>
</dbReference>
<dbReference type="SMART" id="SM00450">
    <property type="entry name" value="RHOD"/>
    <property type="match status" value="1"/>
</dbReference>
<dbReference type="InterPro" id="IPR036873">
    <property type="entry name" value="Rhodanese-like_dom_sf"/>
</dbReference>
<dbReference type="SUPFAM" id="SSF52821">
    <property type="entry name" value="Rhodanese/Cell cycle control phosphatase"/>
    <property type="match status" value="1"/>
</dbReference>
<evidence type="ECO:0000313" key="2">
    <source>
        <dbReference type="EMBL" id="ABD70319.1"/>
    </source>
</evidence>
<dbReference type="Pfam" id="PF00581">
    <property type="entry name" value="Rhodanese"/>
    <property type="match status" value="1"/>
</dbReference>
<dbReference type="RefSeq" id="WP_011464887.1">
    <property type="nucleotide sequence ID" value="NC_007908.1"/>
</dbReference>
<dbReference type="EMBL" id="CP000267">
    <property type="protein sequence ID" value="ABD70319.1"/>
    <property type="molecule type" value="Genomic_DNA"/>
</dbReference>
<dbReference type="AlphaFoldDB" id="Q21V84"/>
<keyword evidence="3" id="KW-1185">Reference proteome</keyword>
<reference evidence="3" key="1">
    <citation type="submission" date="2006-02" db="EMBL/GenBank/DDBJ databases">
        <title>Complete sequence of chromosome of Rhodoferax ferrireducens DSM 15236.</title>
        <authorList>
            <person name="Copeland A."/>
            <person name="Lucas S."/>
            <person name="Lapidus A."/>
            <person name="Barry K."/>
            <person name="Detter J.C."/>
            <person name="Glavina del Rio T."/>
            <person name="Hammon N."/>
            <person name="Israni S."/>
            <person name="Pitluck S."/>
            <person name="Brettin T."/>
            <person name="Bruce D."/>
            <person name="Han C."/>
            <person name="Tapia R."/>
            <person name="Gilna P."/>
            <person name="Kiss H."/>
            <person name="Schmutz J."/>
            <person name="Larimer F."/>
            <person name="Land M."/>
            <person name="Kyrpides N."/>
            <person name="Ivanova N."/>
            <person name="Richardson P."/>
        </authorList>
    </citation>
    <scope>NUCLEOTIDE SEQUENCE [LARGE SCALE GENOMIC DNA]</scope>
    <source>
        <strain evidence="3">ATCC BAA-621 / DSM 15236 / T118</strain>
    </source>
</reference>
<accession>Q21V84</accession>
<dbReference type="KEGG" id="rfr:Rfer_2603"/>
<organism evidence="2 3">
    <name type="scientific">Albidiferax ferrireducens (strain ATCC BAA-621 / DSM 15236 / T118)</name>
    <name type="common">Rhodoferax ferrireducens</name>
    <dbReference type="NCBI Taxonomy" id="338969"/>
    <lineage>
        <taxon>Bacteria</taxon>
        <taxon>Pseudomonadati</taxon>
        <taxon>Pseudomonadota</taxon>
        <taxon>Betaproteobacteria</taxon>
        <taxon>Burkholderiales</taxon>
        <taxon>Comamonadaceae</taxon>
        <taxon>Rhodoferax</taxon>
    </lineage>
</organism>
<gene>
    <name evidence="2" type="ordered locus">Rfer_2603</name>
</gene>
<evidence type="ECO:0000313" key="3">
    <source>
        <dbReference type="Proteomes" id="UP000008332"/>
    </source>
</evidence>
<sequence>MIDQVRPSELATWLATARGHGAPVVLDVREPSELRTASIQADGFELITIPMGVIPPRLSELDPEQPIACLCHHGARSMQVAAFLKARGFKHVANIAGGINAWSAEVDPSIPRY</sequence>
<feature type="domain" description="Rhodanese" evidence="1">
    <location>
        <begin position="19"/>
        <end position="111"/>
    </location>
</feature>
<evidence type="ECO:0000259" key="1">
    <source>
        <dbReference type="PROSITE" id="PS50206"/>
    </source>
</evidence>
<dbReference type="eggNOG" id="COG0607">
    <property type="taxonomic scope" value="Bacteria"/>
</dbReference>
<proteinExistence type="predicted"/>
<dbReference type="HOGENOM" id="CLU_089574_13_3_4"/>
<dbReference type="STRING" id="338969.Rfer_2603"/>
<dbReference type="PROSITE" id="PS50206">
    <property type="entry name" value="RHODANESE_3"/>
    <property type="match status" value="1"/>
</dbReference>
<dbReference type="PANTHER" id="PTHR43629:SF2">
    <property type="entry name" value="RHODANESE-LIKE_PPIC DOMAIN-CONTAINING PROTEIN 12, CHLOROPLASTIC"/>
    <property type="match status" value="1"/>
</dbReference>
<dbReference type="Proteomes" id="UP000008332">
    <property type="component" value="Chromosome"/>
</dbReference>
<dbReference type="PANTHER" id="PTHR43629">
    <property type="entry name" value="PEPTIDYL-PROLYL CIS-TRANS ISOMERASE"/>
    <property type="match status" value="1"/>
</dbReference>
<dbReference type="Gene3D" id="3.40.250.10">
    <property type="entry name" value="Rhodanese-like domain"/>
    <property type="match status" value="1"/>
</dbReference>
<dbReference type="OrthoDB" id="9811849at2"/>
<dbReference type="InterPro" id="IPR001763">
    <property type="entry name" value="Rhodanese-like_dom"/>
</dbReference>